<evidence type="ECO:0000256" key="1">
    <source>
        <dbReference type="SAM" id="SignalP"/>
    </source>
</evidence>
<proteinExistence type="predicted"/>
<comment type="caution">
    <text evidence="2">The sequence shown here is derived from an EMBL/GenBank/DDBJ whole genome shotgun (WGS) entry which is preliminary data.</text>
</comment>
<keyword evidence="1" id="KW-0732">Signal</keyword>
<protein>
    <submittedName>
        <fullName evidence="2">Uncharacterized protein</fullName>
    </submittedName>
</protein>
<evidence type="ECO:0000313" key="2">
    <source>
        <dbReference type="EMBL" id="KAK6514284.1"/>
    </source>
</evidence>
<feature type="chain" id="PRO_5042849809" evidence="1">
    <location>
        <begin position="19"/>
        <end position="111"/>
    </location>
</feature>
<dbReference type="AlphaFoldDB" id="A0AAN8NWH8"/>
<sequence>MHISNLAYLLPLIATALAAAVPADTTTSGINMANSELEVSTNIFEKRACKSNGCSCAKGTSAGIYCGRCGAVKSYGRGGKSDHAYQCNSEGGCCLYGPRDTCAEKSFHPCG</sequence>
<keyword evidence="3" id="KW-1185">Reference proteome</keyword>
<gene>
    <name evidence="2" type="ORF">TWF506_008681</name>
</gene>
<feature type="signal peptide" evidence="1">
    <location>
        <begin position="1"/>
        <end position="18"/>
    </location>
</feature>
<dbReference type="Proteomes" id="UP001307849">
    <property type="component" value="Unassembled WGS sequence"/>
</dbReference>
<organism evidence="2 3">
    <name type="scientific">Arthrobotrys conoides</name>
    <dbReference type="NCBI Taxonomy" id="74498"/>
    <lineage>
        <taxon>Eukaryota</taxon>
        <taxon>Fungi</taxon>
        <taxon>Dikarya</taxon>
        <taxon>Ascomycota</taxon>
        <taxon>Pezizomycotina</taxon>
        <taxon>Orbiliomycetes</taxon>
        <taxon>Orbiliales</taxon>
        <taxon>Orbiliaceae</taxon>
        <taxon>Arthrobotrys</taxon>
    </lineage>
</organism>
<accession>A0AAN8NWH8</accession>
<name>A0AAN8NWH8_9PEZI</name>
<reference evidence="2 3" key="1">
    <citation type="submission" date="2019-10" db="EMBL/GenBank/DDBJ databases">
        <authorList>
            <person name="Palmer J.M."/>
        </authorList>
    </citation>
    <scope>NUCLEOTIDE SEQUENCE [LARGE SCALE GENOMIC DNA]</scope>
    <source>
        <strain evidence="2 3">TWF506</strain>
    </source>
</reference>
<dbReference type="EMBL" id="JAVHJM010000005">
    <property type="protein sequence ID" value="KAK6514284.1"/>
    <property type="molecule type" value="Genomic_DNA"/>
</dbReference>
<evidence type="ECO:0000313" key="3">
    <source>
        <dbReference type="Proteomes" id="UP001307849"/>
    </source>
</evidence>